<feature type="transmembrane region" description="Helical" evidence="1">
    <location>
        <begin position="65"/>
        <end position="87"/>
    </location>
</feature>
<evidence type="ECO:0000313" key="2">
    <source>
        <dbReference type="EMBL" id="CAF3884285.1"/>
    </source>
</evidence>
<comment type="caution">
    <text evidence="2">The sequence shown here is derived from an EMBL/GenBank/DDBJ whole genome shotgun (WGS) entry which is preliminary data.</text>
</comment>
<accession>A0A819GMR3</accession>
<organism evidence="2 3">
    <name type="scientific">Rotaria sordida</name>
    <dbReference type="NCBI Taxonomy" id="392033"/>
    <lineage>
        <taxon>Eukaryota</taxon>
        <taxon>Metazoa</taxon>
        <taxon>Spiralia</taxon>
        <taxon>Gnathifera</taxon>
        <taxon>Rotifera</taxon>
        <taxon>Eurotatoria</taxon>
        <taxon>Bdelloidea</taxon>
        <taxon>Philodinida</taxon>
        <taxon>Philodinidae</taxon>
        <taxon>Rotaria</taxon>
    </lineage>
</organism>
<evidence type="ECO:0000313" key="3">
    <source>
        <dbReference type="Proteomes" id="UP000663823"/>
    </source>
</evidence>
<feature type="transmembrane region" description="Helical" evidence="1">
    <location>
        <begin position="172"/>
        <end position="198"/>
    </location>
</feature>
<name>A0A819GMR3_9BILA</name>
<keyword evidence="1" id="KW-0812">Transmembrane</keyword>
<proteinExistence type="predicted"/>
<reference evidence="2" key="1">
    <citation type="submission" date="2021-02" db="EMBL/GenBank/DDBJ databases">
        <authorList>
            <person name="Nowell W R."/>
        </authorList>
    </citation>
    <scope>NUCLEOTIDE SEQUENCE</scope>
</reference>
<dbReference type="EMBL" id="CAJOAX010003993">
    <property type="protein sequence ID" value="CAF3884285.1"/>
    <property type="molecule type" value="Genomic_DNA"/>
</dbReference>
<gene>
    <name evidence="2" type="ORF">OTI717_LOCUS22925</name>
</gene>
<protein>
    <submittedName>
        <fullName evidence="2">Uncharacterized protein</fullName>
    </submittedName>
</protein>
<keyword evidence="1" id="KW-1133">Transmembrane helix</keyword>
<dbReference type="AlphaFoldDB" id="A0A819GMR3"/>
<evidence type="ECO:0000256" key="1">
    <source>
        <dbReference type="SAM" id="Phobius"/>
    </source>
</evidence>
<feature type="transmembrane region" description="Helical" evidence="1">
    <location>
        <begin position="146"/>
        <end position="166"/>
    </location>
</feature>
<keyword evidence="1" id="KW-0472">Membrane</keyword>
<feature type="transmembrane region" description="Helical" evidence="1">
    <location>
        <begin position="115"/>
        <end position="134"/>
    </location>
</feature>
<sequence length="243" mass="28526">MSMNSEPIFRRSTFRNEDVLISESLKHLPLIRIIMIIICIIIGIGTLINLILIYNKYKLILKHNIFHRIIIPLILFLNIIFHVSHYVHNIYDPAMYFEPKKLYLKIFFSEMEKTFLFNFPLSILFLISTWKLLLSCTNEQIQSFHMLIIVTLYSLMSMISGGHYLYEPPTNFSFLCNITIAGETIIAFLLFIMAIFVYQSNSNKSIDFTYTRLTQNDKSELNIPMSVNQQRQIKSKLSDNESM</sequence>
<feature type="transmembrane region" description="Helical" evidence="1">
    <location>
        <begin position="30"/>
        <end position="53"/>
    </location>
</feature>
<dbReference type="Proteomes" id="UP000663823">
    <property type="component" value="Unassembled WGS sequence"/>
</dbReference>